<feature type="region of interest" description="Disordered" evidence="1">
    <location>
        <begin position="79"/>
        <end position="102"/>
    </location>
</feature>
<dbReference type="Proteomes" id="UP000584374">
    <property type="component" value="Unassembled WGS sequence"/>
</dbReference>
<keyword evidence="2" id="KW-1133">Transmembrane helix</keyword>
<dbReference type="AlphaFoldDB" id="A0A840PXD2"/>
<evidence type="ECO:0000256" key="2">
    <source>
        <dbReference type="SAM" id="Phobius"/>
    </source>
</evidence>
<keyword evidence="4" id="KW-1185">Reference proteome</keyword>
<comment type="caution">
    <text evidence="3">The sequence shown here is derived from an EMBL/GenBank/DDBJ whole genome shotgun (WGS) entry which is preliminary data.</text>
</comment>
<evidence type="ECO:0000313" key="4">
    <source>
        <dbReference type="Proteomes" id="UP000584374"/>
    </source>
</evidence>
<dbReference type="EMBL" id="JACHIW010000001">
    <property type="protein sequence ID" value="MBB5154942.1"/>
    <property type="molecule type" value="Genomic_DNA"/>
</dbReference>
<dbReference type="RefSeq" id="WP_184726371.1">
    <property type="nucleotide sequence ID" value="NZ_JACHIW010000001.1"/>
</dbReference>
<gene>
    <name evidence="3" type="ORF">BJ970_002476</name>
</gene>
<evidence type="ECO:0008006" key="5">
    <source>
        <dbReference type="Google" id="ProtNLM"/>
    </source>
</evidence>
<proteinExistence type="predicted"/>
<organism evidence="3 4">
    <name type="scientific">Saccharopolyspora phatthalungensis</name>
    <dbReference type="NCBI Taxonomy" id="664693"/>
    <lineage>
        <taxon>Bacteria</taxon>
        <taxon>Bacillati</taxon>
        <taxon>Actinomycetota</taxon>
        <taxon>Actinomycetes</taxon>
        <taxon>Pseudonocardiales</taxon>
        <taxon>Pseudonocardiaceae</taxon>
        <taxon>Saccharopolyspora</taxon>
    </lineage>
</organism>
<accession>A0A840PXD2</accession>
<name>A0A840PXD2_9PSEU</name>
<feature type="transmembrane region" description="Helical" evidence="2">
    <location>
        <begin position="49"/>
        <end position="69"/>
    </location>
</feature>
<reference evidence="3 4" key="1">
    <citation type="submission" date="2020-08" db="EMBL/GenBank/DDBJ databases">
        <title>Sequencing the genomes of 1000 actinobacteria strains.</title>
        <authorList>
            <person name="Klenk H.-P."/>
        </authorList>
    </citation>
    <scope>NUCLEOTIDE SEQUENCE [LARGE SCALE GENOMIC DNA]</scope>
    <source>
        <strain evidence="3 4">DSM 45584</strain>
    </source>
</reference>
<evidence type="ECO:0000313" key="3">
    <source>
        <dbReference type="EMBL" id="MBB5154942.1"/>
    </source>
</evidence>
<sequence length="102" mass="10649">MEKYANRPRPILEAIRGGGWKTILGTLLAAAVSFGVLNAEQATALDNLVAAVVTLVTFATSAVAQFHVLDNAEPLVTPVAAPHDDADRPLVPAADPEPPPLM</sequence>
<keyword evidence="2" id="KW-0472">Membrane</keyword>
<evidence type="ECO:0000256" key="1">
    <source>
        <dbReference type="SAM" id="MobiDB-lite"/>
    </source>
</evidence>
<keyword evidence="2" id="KW-0812">Transmembrane</keyword>
<protein>
    <recommendedName>
        <fullName evidence="5">Holin</fullName>
    </recommendedName>
</protein>